<dbReference type="CDD" id="cd00293">
    <property type="entry name" value="USP-like"/>
    <property type="match status" value="1"/>
</dbReference>
<dbReference type="Gene3D" id="3.40.50.620">
    <property type="entry name" value="HUPs"/>
    <property type="match status" value="1"/>
</dbReference>
<dbReference type="SUPFAM" id="SSF52402">
    <property type="entry name" value="Adenine nucleotide alpha hydrolases-like"/>
    <property type="match status" value="1"/>
</dbReference>
<dbReference type="EMBL" id="NOZP01000032">
    <property type="protein sequence ID" value="OYD16861.1"/>
    <property type="molecule type" value="Genomic_DNA"/>
</dbReference>
<dbReference type="InterPro" id="IPR014729">
    <property type="entry name" value="Rossmann-like_a/b/a_fold"/>
</dbReference>
<accession>A0A235BX87</accession>
<feature type="domain" description="UspA" evidence="1">
    <location>
        <begin position="1"/>
        <end position="112"/>
    </location>
</feature>
<reference evidence="2 3" key="1">
    <citation type="submission" date="2017-07" db="EMBL/GenBank/DDBJ databases">
        <title>Recovery of genomes from metagenomes via a dereplication, aggregation, and scoring strategy.</title>
        <authorList>
            <person name="Sieber C.M."/>
            <person name="Probst A.J."/>
            <person name="Sharrar A."/>
            <person name="Thomas B.C."/>
            <person name="Hess M."/>
            <person name="Tringe S.G."/>
            <person name="Banfield J.F."/>
        </authorList>
    </citation>
    <scope>NUCLEOTIDE SEQUENCE [LARGE SCALE GENOMIC DNA]</scope>
    <source>
        <strain evidence="2">JGI_Cruoil_03_51_56</strain>
    </source>
</reference>
<evidence type="ECO:0000313" key="2">
    <source>
        <dbReference type="EMBL" id="OYD16861.1"/>
    </source>
</evidence>
<gene>
    <name evidence="2" type="ORF">CH330_01575</name>
</gene>
<evidence type="ECO:0000313" key="3">
    <source>
        <dbReference type="Proteomes" id="UP000215559"/>
    </source>
</evidence>
<dbReference type="AlphaFoldDB" id="A0A235BX87"/>
<organism evidence="2 3">
    <name type="scientific">candidate division WOR-3 bacterium JGI_Cruoil_03_51_56</name>
    <dbReference type="NCBI Taxonomy" id="1973747"/>
    <lineage>
        <taxon>Bacteria</taxon>
        <taxon>Bacteria division WOR-3</taxon>
    </lineage>
</organism>
<proteinExistence type="predicted"/>
<comment type="caution">
    <text evidence="2">The sequence shown here is derived from an EMBL/GenBank/DDBJ whole genome shotgun (WGS) entry which is preliminary data.</text>
</comment>
<evidence type="ECO:0000259" key="1">
    <source>
        <dbReference type="Pfam" id="PF00582"/>
    </source>
</evidence>
<dbReference type="Proteomes" id="UP000215559">
    <property type="component" value="Unassembled WGS sequence"/>
</dbReference>
<protein>
    <recommendedName>
        <fullName evidence="1">UspA domain-containing protein</fullName>
    </recommendedName>
</protein>
<dbReference type="InterPro" id="IPR006016">
    <property type="entry name" value="UspA"/>
</dbReference>
<name>A0A235BX87_UNCW3</name>
<sequence>MFDRILLFVEDKNTPKETIIWTIALARQLGSRLIAVYIVDTNALPEGKEQLSLIEEKAWKILYEIEDDAFEQNIKVSLLLEQGDPLEKLLTLCKSYEIQLVVLGSKSLPPLKLMERSTIPVVFVNEPRRSND</sequence>
<dbReference type="Pfam" id="PF00582">
    <property type="entry name" value="Usp"/>
    <property type="match status" value="1"/>
</dbReference>